<dbReference type="InterPro" id="IPR027417">
    <property type="entry name" value="P-loop_NTPase"/>
</dbReference>
<dbReference type="PANTHER" id="PTHR11783">
    <property type="entry name" value="SULFOTRANSFERASE SULT"/>
    <property type="match status" value="1"/>
</dbReference>
<dbReference type="Proteomes" id="UP001217089">
    <property type="component" value="Unassembled WGS sequence"/>
</dbReference>
<dbReference type="SUPFAM" id="SSF52540">
    <property type="entry name" value="P-loop containing nucleoside triphosphate hydrolases"/>
    <property type="match status" value="1"/>
</dbReference>
<evidence type="ECO:0000313" key="4">
    <source>
        <dbReference type="EMBL" id="KAJ8308914.1"/>
    </source>
</evidence>
<keyword evidence="2" id="KW-0808">Transferase</keyword>
<feature type="domain" description="Sulfotransferase" evidence="3">
    <location>
        <begin position="70"/>
        <end position="182"/>
    </location>
</feature>
<name>A0ABQ9EUQ8_TEGGR</name>
<dbReference type="Gene3D" id="3.40.50.300">
    <property type="entry name" value="P-loop containing nucleotide triphosphate hydrolases"/>
    <property type="match status" value="2"/>
</dbReference>
<evidence type="ECO:0000313" key="5">
    <source>
        <dbReference type="Proteomes" id="UP001217089"/>
    </source>
</evidence>
<keyword evidence="5" id="KW-1185">Reference proteome</keyword>
<dbReference type="EMBL" id="JARBDR010000657">
    <property type="protein sequence ID" value="KAJ8308914.1"/>
    <property type="molecule type" value="Genomic_DNA"/>
</dbReference>
<evidence type="ECO:0000256" key="2">
    <source>
        <dbReference type="ARBA" id="ARBA00022679"/>
    </source>
</evidence>
<comment type="similarity">
    <text evidence="1">Belongs to the sulfotransferase 1 family.</text>
</comment>
<gene>
    <name evidence="4" type="ORF">KUTeg_013788</name>
</gene>
<sequence length="224" mass="26696">MYERIFFSNYVIKTTIDDAKREFSYTQTVSGKKLTYVKIGGLHFYGYDRALKYFDPEPLLTALPNMKGRDDDVLVCGCHRSGTNWTWEIVNMLVRESADYQRDRKTPTLLEFQTHDYFEKMTSPRILSTHLRFNHVPNDMKKRKCKMIYIQRNPKDVAVSYHNYMRSEMFSKISWDDYVPMFVNADQGDVGDWKNHFTVAQNEYFDKVMGERLKDTKLELIYHI</sequence>
<dbReference type="InterPro" id="IPR000863">
    <property type="entry name" value="Sulfotransferase_dom"/>
</dbReference>
<dbReference type="Pfam" id="PF00685">
    <property type="entry name" value="Sulfotransfer_1"/>
    <property type="match status" value="2"/>
</dbReference>
<accession>A0ABQ9EUQ8</accession>
<feature type="domain" description="Sulfotransferase" evidence="3">
    <location>
        <begin position="186"/>
        <end position="216"/>
    </location>
</feature>
<comment type="caution">
    <text evidence="4">The sequence shown here is derived from an EMBL/GenBank/DDBJ whole genome shotgun (WGS) entry which is preliminary data.</text>
</comment>
<evidence type="ECO:0000259" key="3">
    <source>
        <dbReference type="Pfam" id="PF00685"/>
    </source>
</evidence>
<reference evidence="4 5" key="1">
    <citation type="submission" date="2022-12" db="EMBL/GenBank/DDBJ databases">
        <title>Chromosome-level genome of Tegillarca granosa.</title>
        <authorList>
            <person name="Kim J."/>
        </authorList>
    </citation>
    <scope>NUCLEOTIDE SEQUENCE [LARGE SCALE GENOMIC DNA]</scope>
    <source>
        <strain evidence="4">Teg-2019</strain>
        <tissue evidence="4">Adductor muscle</tissue>
    </source>
</reference>
<protein>
    <recommendedName>
        <fullName evidence="3">Sulfotransferase domain-containing protein</fullName>
    </recommendedName>
</protein>
<proteinExistence type="inferred from homology"/>
<evidence type="ECO:0000256" key="1">
    <source>
        <dbReference type="ARBA" id="ARBA00005771"/>
    </source>
</evidence>
<organism evidence="4 5">
    <name type="scientific">Tegillarca granosa</name>
    <name type="common">Malaysian cockle</name>
    <name type="synonym">Anadara granosa</name>
    <dbReference type="NCBI Taxonomy" id="220873"/>
    <lineage>
        <taxon>Eukaryota</taxon>
        <taxon>Metazoa</taxon>
        <taxon>Spiralia</taxon>
        <taxon>Lophotrochozoa</taxon>
        <taxon>Mollusca</taxon>
        <taxon>Bivalvia</taxon>
        <taxon>Autobranchia</taxon>
        <taxon>Pteriomorphia</taxon>
        <taxon>Arcoida</taxon>
        <taxon>Arcoidea</taxon>
        <taxon>Arcidae</taxon>
        <taxon>Tegillarca</taxon>
    </lineage>
</organism>